<name>Q65TE5_MANSM</name>
<evidence type="ECO:0000313" key="2">
    <source>
        <dbReference type="EMBL" id="AAU37765.1"/>
    </source>
</evidence>
<accession>Q65TE5</accession>
<proteinExistence type="predicted"/>
<evidence type="ECO:0000256" key="1">
    <source>
        <dbReference type="SAM" id="MobiDB-lite"/>
    </source>
</evidence>
<organism evidence="2 3">
    <name type="scientific">Mannheimia succiniciproducens (strain KCTC 0769BP / MBEL55E)</name>
    <dbReference type="NCBI Taxonomy" id="221988"/>
    <lineage>
        <taxon>Bacteria</taxon>
        <taxon>Pseudomonadati</taxon>
        <taxon>Pseudomonadota</taxon>
        <taxon>Gammaproteobacteria</taxon>
        <taxon>Pasteurellales</taxon>
        <taxon>Pasteurellaceae</taxon>
        <taxon>Basfia</taxon>
    </lineage>
</organism>
<evidence type="ECO:0000313" key="3">
    <source>
        <dbReference type="Proteomes" id="UP000000607"/>
    </source>
</evidence>
<keyword evidence="3" id="KW-1185">Reference proteome</keyword>
<dbReference type="HOGENOM" id="CLU_3253733_0_0_6"/>
<dbReference type="Proteomes" id="UP000000607">
    <property type="component" value="Chromosome"/>
</dbReference>
<dbReference type="EMBL" id="AE016827">
    <property type="protein sequence ID" value="AAU37765.1"/>
    <property type="molecule type" value="Genomic_DNA"/>
</dbReference>
<sequence>MVLADITEGTAQAKLDNSGMNARPDNPLVDNKLSNRKAARGK</sequence>
<reference evidence="2 3" key="1">
    <citation type="journal article" date="2004" name="Nat. Biotechnol.">
        <title>The genome sequence of the capnophilic rumen bacterium Mannheimia succiniciproducens.</title>
        <authorList>
            <person name="Hong S.H."/>
            <person name="Kim J.S."/>
            <person name="Lee S.Y."/>
            <person name="In Y.H."/>
            <person name="Choi S.S."/>
            <person name="Rih J.-K."/>
            <person name="Kim C.H."/>
            <person name="Jeong H."/>
            <person name="Hur C.G."/>
            <person name="Kim J.J."/>
        </authorList>
    </citation>
    <scope>NUCLEOTIDE SEQUENCE [LARGE SCALE GENOMIC DNA]</scope>
    <source>
        <strain evidence="3">KCTC 0769BP / MBEL55E</strain>
    </source>
</reference>
<gene>
    <name evidence="2" type="primary">feoB</name>
    <name evidence="2" type="ordered locus">MS1157</name>
</gene>
<dbReference type="AlphaFoldDB" id="Q65TE5"/>
<protein>
    <submittedName>
        <fullName evidence="2">FeoB protein</fullName>
    </submittedName>
</protein>
<feature type="region of interest" description="Disordered" evidence="1">
    <location>
        <begin position="1"/>
        <end position="42"/>
    </location>
</feature>
<dbReference type="KEGG" id="msu:MS1157"/>